<name>A0A2T1GGC3_9CYAN</name>
<evidence type="ECO:0000313" key="2">
    <source>
        <dbReference type="Proteomes" id="UP000238937"/>
    </source>
</evidence>
<keyword evidence="2" id="KW-1185">Reference proteome</keyword>
<proteinExistence type="predicted"/>
<sequence>MKYLDSNKTNVDRDRWETYKQLELVSDAIDNPARDRGGFKFGIDRVWRTLLGLLMDELVTEQQVEYLDRCWHVDAKDRSPSKTLQRFLTLIN</sequence>
<protein>
    <submittedName>
        <fullName evidence="1">Uncharacterized protein</fullName>
    </submittedName>
</protein>
<dbReference type="RefSeq" id="WP_106304068.1">
    <property type="nucleotide sequence ID" value="NZ_PVWO01000111.1"/>
</dbReference>
<dbReference type="OrthoDB" id="573505at2"/>
<dbReference type="EMBL" id="PVWO01000111">
    <property type="protein sequence ID" value="PSB56707.1"/>
    <property type="molecule type" value="Genomic_DNA"/>
</dbReference>
<evidence type="ECO:0000313" key="1">
    <source>
        <dbReference type="EMBL" id="PSB56707.1"/>
    </source>
</evidence>
<accession>A0A2T1GGC3</accession>
<organism evidence="1 2">
    <name type="scientific">Chamaesiphon polymorphus CCALA 037</name>
    <dbReference type="NCBI Taxonomy" id="2107692"/>
    <lineage>
        <taxon>Bacteria</taxon>
        <taxon>Bacillati</taxon>
        <taxon>Cyanobacteriota</taxon>
        <taxon>Cyanophyceae</taxon>
        <taxon>Gomontiellales</taxon>
        <taxon>Chamaesiphonaceae</taxon>
        <taxon>Chamaesiphon</taxon>
    </lineage>
</organism>
<dbReference type="Proteomes" id="UP000238937">
    <property type="component" value="Unassembled WGS sequence"/>
</dbReference>
<gene>
    <name evidence="1" type="ORF">C7B77_10905</name>
</gene>
<comment type="caution">
    <text evidence="1">The sequence shown here is derived from an EMBL/GenBank/DDBJ whole genome shotgun (WGS) entry which is preliminary data.</text>
</comment>
<dbReference type="AlphaFoldDB" id="A0A2T1GGC3"/>
<reference evidence="1 2" key="1">
    <citation type="submission" date="2018-03" db="EMBL/GenBank/DDBJ databases">
        <title>The ancient ancestry and fast evolution of plastids.</title>
        <authorList>
            <person name="Moore K.R."/>
            <person name="Magnabosco C."/>
            <person name="Momper L."/>
            <person name="Gold D.A."/>
            <person name="Bosak T."/>
            <person name="Fournier G.P."/>
        </authorList>
    </citation>
    <scope>NUCLEOTIDE SEQUENCE [LARGE SCALE GENOMIC DNA]</scope>
    <source>
        <strain evidence="1 2">CCALA 037</strain>
    </source>
</reference>